<gene>
    <name evidence="2" type="ORF">HCN51_03020</name>
</gene>
<keyword evidence="1" id="KW-1133">Transmembrane helix</keyword>
<protein>
    <submittedName>
        <fullName evidence="2">Uncharacterized protein</fullName>
    </submittedName>
</protein>
<name>A0ABX1AUV0_9ACTN</name>
<evidence type="ECO:0000313" key="2">
    <source>
        <dbReference type="EMBL" id="NJP88442.1"/>
    </source>
</evidence>
<dbReference type="Proteomes" id="UP000696294">
    <property type="component" value="Unassembled WGS sequence"/>
</dbReference>
<sequence length="166" mass="17140">MNPLVRGVIVTAAAILPGKARRQRYLEQWLADGEGAAEVGIRPLSVALGALRAALVMNLTRHSVVPLGLAVVLVVGGVRMATATPDRVIGTALAMAGVALPFLLLVIRRFTERDTLGDWEDALAARQAGLSRGGDGGPGGGRVSGLVLGAVMVVLVALLLVLLLVR</sequence>
<evidence type="ECO:0000256" key="1">
    <source>
        <dbReference type="SAM" id="Phobius"/>
    </source>
</evidence>
<proteinExistence type="predicted"/>
<reference evidence="2 3" key="1">
    <citation type="submission" date="2020-03" db="EMBL/GenBank/DDBJ databases">
        <title>WGS of actinomycetes isolated from Thailand.</title>
        <authorList>
            <person name="Thawai C."/>
        </authorList>
    </citation>
    <scope>NUCLEOTIDE SEQUENCE [LARGE SCALE GENOMIC DNA]</scope>
    <source>
        <strain evidence="2 3">FMUSA5-5</strain>
    </source>
</reference>
<dbReference type="EMBL" id="JAATEP010000002">
    <property type="protein sequence ID" value="NJP88442.1"/>
    <property type="molecule type" value="Genomic_DNA"/>
</dbReference>
<feature type="transmembrane region" description="Helical" evidence="1">
    <location>
        <begin position="64"/>
        <end position="81"/>
    </location>
</feature>
<keyword evidence="1" id="KW-0812">Transmembrane</keyword>
<comment type="caution">
    <text evidence="2">The sequence shown here is derived from an EMBL/GenBank/DDBJ whole genome shotgun (WGS) entry which is preliminary data.</text>
</comment>
<keyword evidence="1" id="KW-0472">Membrane</keyword>
<organism evidence="2 3">
    <name type="scientific">Nonomuraea composti</name>
    <dbReference type="NCBI Taxonomy" id="2720023"/>
    <lineage>
        <taxon>Bacteria</taxon>
        <taxon>Bacillati</taxon>
        <taxon>Actinomycetota</taxon>
        <taxon>Actinomycetes</taxon>
        <taxon>Streptosporangiales</taxon>
        <taxon>Streptosporangiaceae</taxon>
        <taxon>Nonomuraea</taxon>
    </lineage>
</organism>
<feature type="transmembrane region" description="Helical" evidence="1">
    <location>
        <begin position="88"/>
        <end position="107"/>
    </location>
</feature>
<evidence type="ECO:0000313" key="3">
    <source>
        <dbReference type="Proteomes" id="UP000696294"/>
    </source>
</evidence>
<feature type="transmembrane region" description="Helical" evidence="1">
    <location>
        <begin position="143"/>
        <end position="165"/>
    </location>
</feature>
<keyword evidence="3" id="KW-1185">Reference proteome</keyword>
<accession>A0ABX1AUV0</accession>
<dbReference type="RefSeq" id="WP_168006550.1">
    <property type="nucleotide sequence ID" value="NZ_JAATEP010000002.1"/>
</dbReference>